<feature type="compositionally biased region" description="Polar residues" evidence="1">
    <location>
        <begin position="183"/>
        <end position="197"/>
    </location>
</feature>
<organism evidence="2 3">
    <name type="scientific">Trifolium pratense</name>
    <name type="common">Red clover</name>
    <dbReference type="NCBI Taxonomy" id="57577"/>
    <lineage>
        <taxon>Eukaryota</taxon>
        <taxon>Viridiplantae</taxon>
        <taxon>Streptophyta</taxon>
        <taxon>Embryophyta</taxon>
        <taxon>Tracheophyta</taxon>
        <taxon>Spermatophyta</taxon>
        <taxon>Magnoliopsida</taxon>
        <taxon>eudicotyledons</taxon>
        <taxon>Gunneridae</taxon>
        <taxon>Pentapetalae</taxon>
        <taxon>rosids</taxon>
        <taxon>fabids</taxon>
        <taxon>Fabales</taxon>
        <taxon>Fabaceae</taxon>
        <taxon>Papilionoideae</taxon>
        <taxon>50 kb inversion clade</taxon>
        <taxon>NPAAA clade</taxon>
        <taxon>Hologalegina</taxon>
        <taxon>IRL clade</taxon>
        <taxon>Trifolieae</taxon>
        <taxon>Trifolium</taxon>
    </lineage>
</organism>
<dbReference type="PANTHER" id="PTHR35486">
    <property type="entry name" value="EXPRESSED PROTEIN"/>
    <property type="match status" value="1"/>
</dbReference>
<feature type="region of interest" description="Disordered" evidence="1">
    <location>
        <begin position="35"/>
        <end position="63"/>
    </location>
</feature>
<feature type="compositionally biased region" description="Basic and acidic residues" evidence="1">
    <location>
        <begin position="156"/>
        <end position="165"/>
    </location>
</feature>
<dbReference type="Proteomes" id="UP000236291">
    <property type="component" value="Unassembled WGS sequence"/>
</dbReference>
<dbReference type="STRING" id="57577.A0A2K3MME2"/>
<evidence type="ECO:0000256" key="1">
    <source>
        <dbReference type="SAM" id="MobiDB-lite"/>
    </source>
</evidence>
<dbReference type="PANTHER" id="PTHR35486:SF1">
    <property type="entry name" value="OS02G0689500 PROTEIN"/>
    <property type="match status" value="1"/>
</dbReference>
<reference evidence="2 3" key="2">
    <citation type="journal article" date="2017" name="Front. Plant Sci.">
        <title>Gene Classification and Mining of Molecular Markers Useful in Red Clover (Trifolium pratense) Breeding.</title>
        <authorList>
            <person name="Istvanek J."/>
            <person name="Dluhosova J."/>
            <person name="Dluhos P."/>
            <person name="Patkova L."/>
            <person name="Nedelnik J."/>
            <person name="Repkova J."/>
        </authorList>
    </citation>
    <scope>NUCLEOTIDE SEQUENCE [LARGE SCALE GENOMIC DNA]</scope>
    <source>
        <strain evidence="3">cv. Tatra</strain>
        <tissue evidence="2">Young leaves</tissue>
    </source>
</reference>
<feature type="region of interest" description="Disordered" evidence="1">
    <location>
        <begin position="118"/>
        <end position="197"/>
    </location>
</feature>
<proteinExistence type="predicted"/>
<evidence type="ECO:0000313" key="2">
    <source>
        <dbReference type="EMBL" id="PNX91956.1"/>
    </source>
</evidence>
<accession>A0A2K3MME2</accession>
<dbReference type="AlphaFoldDB" id="A0A2K3MME2"/>
<dbReference type="EMBL" id="ASHM01010146">
    <property type="protein sequence ID" value="PNX91956.1"/>
    <property type="molecule type" value="Genomic_DNA"/>
</dbReference>
<gene>
    <name evidence="2" type="ORF">L195_g015085</name>
</gene>
<name>A0A2K3MME2_TRIPR</name>
<comment type="caution">
    <text evidence="2">The sequence shown here is derived from an EMBL/GenBank/DDBJ whole genome shotgun (WGS) entry which is preliminary data.</text>
</comment>
<evidence type="ECO:0000313" key="3">
    <source>
        <dbReference type="Proteomes" id="UP000236291"/>
    </source>
</evidence>
<reference evidence="2 3" key="1">
    <citation type="journal article" date="2014" name="Am. J. Bot.">
        <title>Genome assembly and annotation for red clover (Trifolium pratense; Fabaceae).</title>
        <authorList>
            <person name="Istvanek J."/>
            <person name="Jaros M."/>
            <person name="Krenek A."/>
            <person name="Repkova J."/>
        </authorList>
    </citation>
    <scope>NUCLEOTIDE SEQUENCE [LARGE SCALE GENOMIC DNA]</scope>
    <source>
        <strain evidence="3">cv. Tatra</strain>
        <tissue evidence="2">Young leaves</tissue>
    </source>
</reference>
<protein>
    <submittedName>
        <fullName evidence="2">Uncharacterized protein</fullName>
    </submittedName>
</protein>
<feature type="compositionally biased region" description="Polar residues" evidence="1">
    <location>
        <begin position="35"/>
        <end position="56"/>
    </location>
</feature>
<feature type="compositionally biased region" description="Low complexity" evidence="1">
    <location>
        <begin position="121"/>
        <end position="141"/>
    </location>
</feature>
<sequence>MRCKKHLPDVTSTVGVCASCLRERLQPILEAQAQAQAQPSRISVSENDLSPSQRSVSPFVAHRKSDDRRREVLFQTTPQIDRGFGFSGGTETAPVIAPSKRRIRRFWILSNFFRPRSNKTENSSAESYEPSSSVSPPSWISTNVVPARRKNNNRVSDQKRSRQLDRGATPVDNFEENDGFDSGSESSPRQRNKTTAAAVTARRSKLGYAGKSLTSMALCLSPLVRASPTRQWNSHKGMAPELGVGGVHHISSAASYCANRSRKLVDLGRVANR</sequence>